<evidence type="ECO:0000259" key="4">
    <source>
        <dbReference type="SMART" id="SM00764"/>
    </source>
</evidence>
<comment type="caution">
    <text evidence="5">The sequence shown here is derived from an EMBL/GenBank/DDBJ whole genome shotgun (WGS) entry which is preliminary data.</text>
</comment>
<gene>
    <name evidence="5" type="ORF">CBF31_02305</name>
</gene>
<organism evidence="5 6">
    <name type="scientific">Vagococcus fessus</name>
    <dbReference type="NCBI Taxonomy" id="120370"/>
    <lineage>
        <taxon>Bacteria</taxon>
        <taxon>Bacillati</taxon>
        <taxon>Bacillota</taxon>
        <taxon>Bacilli</taxon>
        <taxon>Lactobacillales</taxon>
        <taxon>Enterococcaceae</taxon>
        <taxon>Vagococcus</taxon>
    </lineage>
</organism>
<evidence type="ECO:0000256" key="1">
    <source>
        <dbReference type="ARBA" id="ARBA00022741"/>
    </source>
</evidence>
<reference evidence="5 6" key="1">
    <citation type="submission" date="2017-05" db="EMBL/GenBank/DDBJ databases">
        <title>Vagococcus spp. assemblies.</title>
        <authorList>
            <person name="Gulvik C.A."/>
        </authorList>
    </citation>
    <scope>NUCLEOTIDE SEQUENCE [LARGE SCALE GENOMIC DNA]</scope>
    <source>
        <strain evidence="5 6">CCUG 41755</strain>
    </source>
</reference>
<dbReference type="NCBIfam" id="TIGR00124">
    <property type="entry name" value="cit_ly_ligase"/>
    <property type="match status" value="1"/>
</dbReference>
<dbReference type="EMBL" id="NGJY01000001">
    <property type="protein sequence ID" value="RSU04872.1"/>
    <property type="molecule type" value="Genomic_DNA"/>
</dbReference>
<dbReference type="InterPro" id="IPR005216">
    <property type="entry name" value="Citrate_lyase_ligase"/>
</dbReference>
<evidence type="ECO:0000256" key="3">
    <source>
        <dbReference type="PIRNR" id="PIRNR005751"/>
    </source>
</evidence>
<feature type="domain" description="Citrate lyase ligase C-terminal" evidence="4">
    <location>
        <begin position="150"/>
        <end position="331"/>
    </location>
</feature>
<dbReference type="PANTHER" id="PTHR40599:SF1">
    <property type="entry name" value="[CITRATE [PRO-3S]-LYASE] LIGASE"/>
    <property type="match status" value="1"/>
</dbReference>
<keyword evidence="2 3" id="KW-0067">ATP-binding</keyword>
<dbReference type="EC" id="6.2.1.22" evidence="3"/>
<evidence type="ECO:0000313" key="5">
    <source>
        <dbReference type="EMBL" id="RSU04872.1"/>
    </source>
</evidence>
<name>A0A430ACC8_9ENTE</name>
<dbReference type="PIRSF" id="PIRSF005751">
    <property type="entry name" value="Acet_citr_lig"/>
    <property type="match status" value="1"/>
</dbReference>
<dbReference type="GO" id="GO:0005524">
    <property type="term" value="F:ATP binding"/>
    <property type="evidence" value="ECO:0007669"/>
    <property type="project" value="UniProtKB-UniRule"/>
</dbReference>
<dbReference type="GO" id="GO:0008771">
    <property type="term" value="F:[citrate (pro-3S)-lyase] ligase activity"/>
    <property type="evidence" value="ECO:0007669"/>
    <property type="project" value="UniProtKB-EC"/>
</dbReference>
<dbReference type="InterPro" id="IPR004821">
    <property type="entry name" value="Cyt_trans-like"/>
</dbReference>
<keyword evidence="6" id="KW-1185">Reference proteome</keyword>
<sequence length="352" mass="39964">MYSEYNVVHLNLSNTKQLNEWSTLLEEEGLTAFSKVDLAELDFTLGIYLDDELIATASSSTNIIKFVAIKESERAGGSLFNTLISSVISDLATRHIFHVFVFTKPVYSQSFQYLGFKELASTEKGCLLETGDQTIKDYLNDIPHKTGEKIGSIVMNANPFTLGHRHLVETAASENEWVYLFVVSADRSLFTTEERYHLIKENTKDLDNVIVCNGADYQVSPITFPTYFLKDTDDKVAFQTELDASIFKKWFVPELNITSRYLGEEPFSVTTKAYNEALQSVLNGVCDVKVIPRKETQEGIAISATEIRHLLAHNQLEYIKDQVPKPTFDFIMAHKESLLTRIKTREEIKNED</sequence>
<dbReference type="RefSeq" id="WP_126830567.1">
    <property type="nucleotide sequence ID" value="NZ_CBCRYB010000012.1"/>
</dbReference>
<comment type="catalytic activity">
    <reaction evidence="3">
        <text>holo-[citrate lyase ACP] + acetate + ATP = acetyl-[citrate lyase ACP] + AMP + diphosphate</text>
        <dbReference type="Rhea" id="RHEA:23788"/>
        <dbReference type="Rhea" id="RHEA-COMP:10158"/>
        <dbReference type="Rhea" id="RHEA-COMP:13710"/>
        <dbReference type="ChEBI" id="CHEBI:30089"/>
        <dbReference type="ChEBI" id="CHEBI:30616"/>
        <dbReference type="ChEBI" id="CHEBI:33019"/>
        <dbReference type="ChEBI" id="CHEBI:82683"/>
        <dbReference type="ChEBI" id="CHEBI:137976"/>
        <dbReference type="ChEBI" id="CHEBI:456215"/>
        <dbReference type="EC" id="6.2.1.22"/>
    </reaction>
</comment>
<evidence type="ECO:0000256" key="2">
    <source>
        <dbReference type="ARBA" id="ARBA00022840"/>
    </source>
</evidence>
<dbReference type="SUPFAM" id="SSF52374">
    <property type="entry name" value="Nucleotidylyl transferase"/>
    <property type="match status" value="1"/>
</dbReference>
<comment type="function">
    <text evidence="3">Acetylation of prosthetic group (2-(5''-phosphoribosyl)-3'-dephosphocoenzyme-A) of the gamma subunit of citrate lyase.</text>
</comment>
<dbReference type="PANTHER" id="PTHR40599">
    <property type="entry name" value="[CITRATE [PRO-3S]-LYASE] LIGASE"/>
    <property type="match status" value="1"/>
</dbReference>
<dbReference type="Pfam" id="PF08218">
    <property type="entry name" value="Citrate_ly_lig"/>
    <property type="match status" value="1"/>
</dbReference>
<dbReference type="InterPro" id="IPR013166">
    <property type="entry name" value="Citrate_lyase_ligase_C"/>
</dbReference>
<dbReference type="SMART" id="SM00764">
    <property type="entry name" value="Citrate_ly_lig"/>
    <property type="match status" value="1"/>
</dbReference>
<dbReference type="AlphaFoldDB" id="A0A430ACC8"/>
<keyword evidence="5" id="KW-0456">Lyase</keyword>
<dbReference type="OrthoDB" id="9779753at2"/>
<keyword evidence="1 3" id="KW-0547">Nucleotide-binding</keyword>
<dbReference type="Gene3D" id="3.40.50.620">
    <property type="entry name" value="HUPs"/>
    <property type="match status" value="1"/>
</dbReference>
<proteinExistence type="predicted"/>
<dbReference type="GO" id="GO:0016829">
    <property type="term" value="F:lyase activity"/>
    <property type="evidence" value="ECO:0007669"/>
    <property type="project" value="UniProtKB-KW"/>
</dbReference>
<protein>
    <recommendedName>
        <fullName evidence="3">[Citrate [pro-3S]-lyase] ligase</fullName>
        <ecNumber evidence="3">6.2.1.22</ecNumber>
    </recommendedName>
</protein>
<accession>A0A430ACC8</accession>
<dbReference type="Proteomes" id="UP000287101">
    <property type="component" value="Unassembled WGS sequence"/>
</dbReference>
<dbReference type="InterPro" id="IPR014729">
    <property type="entry name" value="Rossmann-like_a/b/a_fold"/>
</dbReference>
<keyword evidence="3 5" id="KW-0436">Ligase</keyword>
<dbReference type="NCBIfam" id="TIGR00125">
    <property type="entry name" value="cyt_tran_rel"/>
    <property type="match status" value="1"/>
</dbReference>
<evidence type="ECO:0000313" key="6">
    <source>
        <dbReference type="Proteomes" id="UP000287101"/>
    </source>
</evidence>